<dbReference type="Proteomes" id="UP000727506">
    <property type="component" value="Unassembled WGS sequence"/>
</dbReference>
<dbReference type="EMBL" id="JAGZSV010000069">
    <property type="protein sequence ID" value="MBS6940802.1"/>
    <property type="molecule type" value="Genomic_DNA"/>
</dbReference>
<protein>
    <recommendedName>
        <fullName evidence="3">Phage tail protein</fullName>
    </recommendedName>
</protein>
<sequence>MAESKTNNVANVSDGHGVDGGYLFRAPLGSKKPTDIKSQLDAAFKCCGIVSEDGIVFATETDREELKDMNGTVVHSAKTSHLETMTATLGEVKKEALAIQYGDDQVTDATGTLTVHVKNVEPGHAIYVFEGVLKNGRRWRRVIHDAQVTELSDMTVTAGELLGREATFTCFPDAESGDFYTDYIESTETEGMA</sequence>
<gene>
    <name evidence="1" type="ORF">KH142_04850</name>
</gene>
<accession>A0A943YYX0</accession>
<dbReference type="InterPro" id="IPR058154">
    <property type="entry name" value="Bxb1_TTP-like"/>
</dbReference>
<reference evidence="1" key="1">
    <citation type="submission" date="2021-02" db="EMBL/GenBank/DDBJ databases">
        <title>Infant gut strain persistence is associated with maternal origin, phylogeny, and functional potential including surface adhesion and iron acquisition.</title>
        <authorList>
            <person name="Lou Y.C."/>
        </authorList>
    </citation>
    <scope>NUCLEOTIDE SEQUENCE</scope>
    <source>
        <strain evidence="1">L2_039_000G1_dasL2_039_000G1_concoct_11</strain>
    </source>
</reference>
<comment type="caution">
    <text evidence="1">The sequence shown here is derived from an EMBL/GenBank/DDBJ whole genome shotgun (WGS) entry which is preliminary data.</text>
</comment>
<dbReference type="Pfam" id="PF25681">
    <property type="entry name" value="Phage_TTP_17"/>
    <property type="match status" value="1"/>
</dbReference>
<evidence type="ECO:0000313" key="1">
    <source>
        <dbReference type="EMBL" id="MBS6940802.1"/>
    </source>
</evidence>
<name>A0A943YYX0_9ACTN</name>
<proteinExistence type="predicted"/>
<evidence type="ECO:0008006" key="3">
    <source>
        <dbReference type="Google" id="ProtNLM"/>
    </source>
</evidence>
<evidence type="ECO:0000313" key="2">
    <source>
        <dbReference type="Proteomes" id="UP000727506"/>
    </source>
</evidence>
<dbReference type="AlphaFoldDB" id="A0A943YYX0"/>
<organism evidence="1 2">
    <name type="scientific">Slackia piriformis</name>
    <dbReference type="NCBI Taxonomy" id="626934"/>
    <lineage>
        <taxon>Bacteria</taxon>
        <taxon>Bacillati</taxon>
        <taxon>Actinomycetota</taxon>
        <taxon>Coriobacteriia</taxon>
        <taxon>Eggerthellales</taxon>
        <taxon>Eggerthellaceae</taxon>
        <taxon>Slackia</taxon>
    </lineage>
</organism>